<dbReference type="CDD" id="cd00130">
    <property type="entry name" value="PAS"/>
    <property type="match status" value="1"/>
</dbReference>
<dbReference type="AlphaFoldDB" id="A0A7V7PME4"/>
<dbReference type="Proteomes" id="UP000432089">
    <property type="component" value="Unassembled WGS sequence"/>
</dbReference>
<dbReference type="InterPro" id="IPR000014">
    <property type="entry name" value="PAS"/>
</dbReference>
<organism evidence="1 2">
    <name type="scientific">Plantimonas leprariae</name>
    <dbReference type="NCBI Taxonomy" id="2615207"/>
    <lineage>
        <taxon>Bacteria</taxon>
        <taxon>Pseudomonadati</taxon>
        <taxon>Pseudomonadota</taxon>
        <taxon>Alphaproteobacteria</taxon>
        <taxon>Hyphomicrobiales</taxon>
        <taxon>Aurantimonadaceae</taxon>
        <taxon>Plantimonas</taxon>
    </lineage>
</organism>
<name>A0A7V7PME4_9HYPH</name>
<evidence type="ECO:0000313" key="1">
    <source>
        <dbReference type="EMBL" id="KAB0678079.1"/>
    </source>
</evidence>
<keyword evidence="2" id="KW-1185">Reference proteome</keyword>
<comment type="caution">
    <text evidence="1">The sequence shown here is derived from an EMBL/GenBank/DDBJ whole genome shotgun (WGS) entry which is preliminary data.</text>
</comment>
<accession>A0A7V7PME4</accession>
<reference evidence="1 2" key="1">
    <citation type="submission" date="2019-09" db="EMBL/GenBank/DDBJ databases">
        <title>YIM 132180 draft genome.</title>
        <authorList>
            <person name="Zhang K."/>
        </authorList>
    </citation>
    <scope>NUCLEOTIDE SEQUENCE [LARGE SCALE GENOMIC DNA]</scope>
    <source>
        <strain evidence="1 2">YIM 132180</strain>
    </source>
</reference>
<evidence type="ECO:0000313" key="2">
    <source>
        <dbReference type="Proteomes" id="UP000432089"/>
    </source>
</evidence>
<sequence length="162" mass="17792">MHLAFESCPSSGLYVWDVADDRVVSCATTASLFGLCPDAAGRGLPIATFFDLIHPDDRIRMRQATLGGNEGVYRYQYRIKREANDEIAVRTVGWRFAAEDGACSRHVGTIAALDAAPIGTTIDIVDHCLAAYQKAQTSDKRFVQYLLGMVLMELGYDIAKGR</sequence>
<evidence type="ECO:0008006" key="3">
    <source>
        <dbReference type="Google" id="ProtNLM"/>
    </source>
</evidence>
<gene>
    <name evidence="1" type="ORF">F6X38_16775</name>
</gene>
<protein>
    <recommendedName>
        <fullName evidence="3">PAS fold-3 domain-containing protein</fullName>
    </recommendedName>
</protein>
<proteinExistence type="predicted"/>
<dbReference type="RefSeq" id="WP_150971613.1">
    <property type="nucleotide sequence ID" value="NZ_VZDO01000014.1"/>
</dbReference>
<dbReference type="EMBL" id="VZDO01000014">
    <property type="protein sequence ID" value="KAB0678079.1"/>
    <property type="molecule type" value="Genomic_DNA"/>
</dbReference>
<dbReference type="Gene3D" id="3.30.450.20">
    <property type="entry name" value="PAS domain"/>
    <property type="match status" value="1"/>
</dbReference>
<dbReference type="InterPro" id="IPR035965">
    <property type="entry name" value="PAS-like_dom_sf"/>
</dbReference>
<dbReference type="SUPFAM" id="SSF55785">
    <property type="entry name" value="PYP-like sensor domain (PAS domain)"/>
    <property type="match status" value="1"/>
</dbReference>